<comment type="caution">
    <text evidence="1">The sequence shown here is derived from an EMBL/GenBank/DDBJ whole genome shotgun (WGS) entry which is preliminary data.</text>
</comment>
<dbReference type="EMBL" id="JACEFO010001668">
    <property type="protein sequence ID" value="KAF8723301.1"/>
    <property type="molecule type" value="Genomic_DNA"/>
</dbReference>
<organism evidence="1 2">
    <name type="scientific">Digitaria exilis</name>
    <dbReference type="NCBI Taxonomy" id="1010633"/>
    <lineage>
        <taxon>Eukaryota</taxon>
        <taxon>Viridiplantae</taxon>
        <taxon>Streptophyta</taxon>
        <taxon>Embryophyta</taxon>
        <taxon>Tracheophyta</taxon>
        <taxon>Spermatophyta</taxon>
        <taxon>Magnoliopsida</taxon>
        <taxon>Liliopsida</taxon>
        <taxon>Poales</taxon>
        <taxon>Poaceae</taxon>
        <taxon>PACMAD clade</taxon>
        <taxon>Panicoideae</taxon>
        <taxon>Panicodae</taxon>
        <taxon>Paniceae</taxon>
        <taxon>Anthephorinae</taxon>
        <taxon>Digitaria</taxon>
    </lineage>
</organism>
<dbReference type="AlphaFoldDB" id="A0A835KBK6"/>
<protein>
    <submittedName>
        <fullName evidence="1">Uncharacterized protein</fullName>
    </submittedName>
</protein>
<reference evidence="1" key="1">
    <citation type="submission" date="2020-07" db="EMBL/GenBank/DDBJ databases">
        <title>Genome sequence and genetic diversity analysis of an under-domesticated orphan crop, white fonio (Digitaria exilis).</title>
        <authorList>
            <person name="Bennetzen J.L."/>
            <person name="Chen S."/>
            <person name="Ma X."/>
            <person name="Wang X."/>
            <person name="Yssel A.E.J."/>
            <person name="Chaluvadi S.R."/>
            <person name="Johnson M."/>
            <person name="Gangashetty P."/>
            <person name="Hamidou F."/>
            <person name="Sanogo M.D."/>
            <person name="Zwaenepoel A."/>
            <person name="Wallace J."/>
            <person name="Van De Peer Y."/>
            <person name="Van Deynze A."/>
        </authorList>
    </citation>
    <scope>NUCLEOTIDE SEQUENCE</scope>
    <source>
        <tissue evidence="1">Leaves</tissue>
    </source>
</reference>
<proteinExistence type="predicted"/>
<accession>A0A835KBK6</accession>
<dbReference type="Proteomes" id="UP000636709">
    <property type="component" value="Unassembled WGS sequence"/>
</dbReference>
<evidence type="ECO:0000313" key="1">
    <source>
        <dbReference type="EMBL" id="KAF8723301.1"/>
    </source>
</evidence>
<sequence>MLVILFWVLVLSLFVDQCMAVGPFI</sequence>
<keyword evidence="2" id="KW-1185">Reference proteome</keyword>
<evidence type="ECO:0000313" key="2">
    <source>
        <dbReference type="Proteomes" id="UP000636709"/>
    </source>
</evidence>
<name>A0A835KBK6_9POAL</name>
<gene>
    <name evidence="1" type="ORF">HU200_021822</name>
</gene>